<organism evidence="1 2">
    <name type="scientific">Paenibacillus plantiphilus</name>
    <dbReference type="NCBI Taxonomy" id="2905650"/>
    <lineage>
        <taxon>Bacteria</taxon>
        <taxon>Bacillati</taxon>
        <taxon>Bacillota</taxon>
        <taxon>Bacilli</taxon>
        <taxon>Bacillales</taxon>
        <taxon>Paenibacillaceae</taxon>
        <taxon>Paenibacillus</taxon>
    </lineage>
</organism>
<gene>
    <name evidence="1" type="ORF">PAECIP111893_02424</name>
</gene>
<accession>A0ABN8GFU2</accession>
<evidence type="ECO:0000313" key="1">
    <source>
        <dbReference type="EMBL" id="CAH1205805.1"/>
    </source>
</evidence>
<proteinExistence type="predicted"/>
<name>A0ABN8GFU2_9BACL</name>
<dbReference type="EMBL" id="CAKMMF010000011">
    <property type="protein sequence ID" value="CAH1205805.1"/>
    <property type="molecule type" value="Genomic_DNA"/>
</dbReference>
<reference evidence="1" key="1">
    <citation type="submission" date="2022-01" db="EMBL/GenBank/DDBJ databases">
        <authorList>
            <person name="Criscuolo A."/>
        </authorList>
    </citation>
    <scope>NUCLEOTIDE SEQUENCE</scope>
    <source>
        <strain evidence="1">CIP111893</strain>
    </source>
</reference>
<evidence type="ECO:0000313" key="2">
    <source>
        <dbReference type="Proteomes" id="UP000838686"/>
    </source>
</evidence>
<sequence>MSIPCDRTIFLLLARLTQNRKLRIKYLSNYKRLLHRDWGWTNKKAAFADATV</sequence>
<keyword evidence="2" id="KW-1185">Reference proteome</keyword>
<dbReference type="Proteomes" id="UP000838686">
    <property type="component" value="Unassembled WGS sequence"/>
</dbReference>
<comment type="caution">
    <text evidence="1">The sequence shown here is derived from an EMBL/GenBank/DDBJ whole genome shotgun (WGS) entry which is preliminary data.</text>
</comment>
<protein>
    <submittedName>
        <fullName evidence="1">Uncharacterized protein</fullName>
    </submittedName>
</protein>